<organism evidence="2 3">
    <name type="scientific">Pleurodeles waltl</name>
    <name type="common">Iberian ribbed newt</name>
    <dbReference type="NCBI Taxonomy" id="8319"/>
    <lineage>
        <taxon>Eukaryota</taxon>
        <taxon>Metazoa</taxon>
        <taxon>Chordata</taxon>
        <taxon>Craniata</taxon>
        <taxon>Vertebrata</taxon>
        <taxon>Euteleostomi</taxon>
        <taxon>Amphibia</taxon>
        <taxon>Batrachia</taxon>
        <taxon>Caudata</taxon>
        <taxon>Salamandroidea</taxon>
        <taxon>Salamandridae</taxon>
        <taxon>Pleurodelinae</taxon>
        <taxon>Pleurodeles</taxon>
    </lineage>
</organism>
<keyword evidence="3" id="KW-1185">Reference proteome</keyword>
<comment type="caution">
    <text evidence="2">The sequence shown here is derived from an EMBL/GenBank/DDBJ whole genome shotgun (WGS) entry which is preliminary data.</text>
</comment>
<accession>A0AAV7SMS7</accession>
<evidence type="ECO:0000313" key="3">
    <source>
        <dbReference type="Proteomes" id="UP001066276"/>
    </source>
</evidence>
<proteinExistence type="predicted"/>
<sequence>MAYYAEEDKYEQDLPEITDEQHMEKRLVEALGYHIQDSVNQALIKALKPFTQPLARFGHHKLRGRSLPETGSQHGQSMDVGFTRRDSKGPASSAEILAHMAASVRKDPEYGPFQPWKFRRL</sequence>
<protein>
    <submittedName>
        <fullName evidence="2">Uncharacterized protein</fullName>
    </submittedName>
</protein>
<name>A0AAV7SMS7_PLEWA</name>
<feature type="region of interest" description="Disordered" evidence="1">
    <location>
        <begin position="62"/>
        <end position="93"/>
    </location>
</feature>
<dbReference type="EMBL" id="JANPWB010000008">
    <property type="protein sequence ID" value="KAJ1165309.1"/>
    <property type="molecule type" value="Genomic_DNA"/>
</dbReference>
<evidence type="ECO:0000313" key="2">
    <source>
        <dbReference type="EMBL" id="KAJ1165309.1"/>
    </source>
</evidence>
<dbReference type="Proteomes" id="UP001066276">
    <property type="component" value="Chromosome 4_2"/>
</dbReference>
<dbReference type="AlphaFoldDB" id="A0AAV7SMS7"/>
<reference evidence="2" key="1">
    <citation type="journal article" date="2022" name="bioRxiv">
        <title>Sequencing and chromosome-scale assembly of the giantPleurodeles waltlgenome.</title>
        <authorList>
            <person name="Brown T."/>
            <person name="Elewa A."/>
            <person name="Iarovenko S."/>
            <person name="Subramanian E."/>
            <person name="Araus A.J."/>
            <person name="Petzold A."/>
            <person name="Susuki M."/>
            <person name="Suzuki K.-i.T."/>
            <person name="Hayashi T."/>
            <person name="Toyoda A."/>
            <person name="Oliveira C."/>
            <person name="Osipova E."/>
            <person name="Leigh N.D."/>
            <person name="Simon A."/>
            <person name="Yun M.H."/>
        </authorList>
    </citation>
    <scope>NUCLEOTIDE SEQUENCE</scope>
    <source>
        <strain evidence="2">20211129_DDA</strain>
        <tissue evidence="2">Liver</tissue>
    </source>
</reference>
<evidence type="ECO:0000256" key="1">
    <source>
        <dbReference type="SAM" id="MobiDB-lite"/>
    </source>
</evidence>
<gene>
    <name evidence="2" type="ORF">NDU88_005737</name>
</gene>